<dbReference type="PANTHER" id="PTHR42801:SF7">
    <property type="entry name" value="SLL1159 PROTEIN"/>
    <property type="match status" value="1"/>
</dbReference>
<dbReference type="Gene3D" id="3.40.30.10">
    <property type="entry name" value="Glutaredoxin"/>
    <property type="match status" value="1"/>
</dbReference>
<feature type="domain" description="Thioredoxin" evidence="13">
    <location>
        <begin position="65"/>
        <end position="223"/>
    </location>
</feature>
<keyword evidence="6" id="KW-1015">Disulfide bond</keyword>
<evidence type="ECO:0000256" key="4">
    <source>
        <dbReference type="ARBA" id="ARBA00022862"/>
    </source>
</evidence>
<evidence type="ECO:0000256" key="7">
    <source>
        <dbReference type="ARBA" id="ARBA00023284"/>
    </source>
</evidence>
<dbReference type="EMBL" id="CP053085">
    <property type="protein sequence ID" value="QJR37650.1"/>
    <property type="molecule type" value="Genomic_DNA"/>
</dbReference>
<dbReference type="GO" id="GO:0045454">
    <property type="term" value="P:cell redox homeostasis"/>
    <property type="evidence" value="ECO:0007669"/>
    <property type="project" value="TreeGrafter"/>
</dbReference>
<comment type="similarity">
    <text evidence="9">Belongs to the peroxiredoxin family. BCP/PrxQ subfamily.</text>
</comment>
<feature type="chain" id="PRO_5027124176" description="thioredoxin-dependent peroxiredoxin" evidence="12">
    <location>
        <begin position="44"/>
        <end position="224"/>
    </location>
</feature>
<gene>
    <name evidence="14" type="ORF">HKW67_20060</name>
</gene>
<dbReference type="InterPro" id="IPR000866">
    <property type="entry name" value="AhpC/TSA"/>
</dbReference>
<dbReference type="GO" id="GO:0008379">
    <property type="term" value="F:thioredoxin peroxidase activity"/>
    <property type="evidence" value="ECO:0007669"/>
    <property type="project" value="TreeGrafter"/>
</dbReference>
<accession>A0A6M4ISL8</accession>
<dbReference type="Pfam" id="PF00578">
    <property type="entry name" value="AhpC-TSA"/>
    <property type="match status" value="1"/>
</dbReference>
<evidence type="ECO:0000256" key="10">
    <source>
        <dbReference type="ARBA" id="ARBA00042639"/>
    </source>
</evidence>
<dbReference type="PANTHER" id="PTHR42801">
    <property type="entry name" value="THIOREDOXIN-DEPENDENT PEROXIDE REDUCTASE"/>
    <property type="match status" value="1"/>
</dbReference>
<evidence type="ECO:0000256" key="2">
    <source>
        <dbReference type="ARBA" id="ARBA00013017"/>
    </source>
</evidence>
<dbReference type="GO" id="GO:0034599">
    <property type="term" value="P:cellular response to oxidative stress"/>
    <property type="evidence" value="ECO:0007669"/>
    <property type="project" value="TreeGrafter"/>
</dbReference>
<evidence type="ECO:0000256" key="5">
    <source>
        <dbReference type="ARBA" id="ARBA00023002"/>
    </source>
</evidence>
<evidence type="ECO:0000256" key="9">
    <source>
        <dbReference type="ARBA" id="ARBA00038489"/>
    </source>
</evidence>
<comment type="function">
    <text evidence="1">Thiol-specific peroxidase that catalyzes the reduction of hydrogen peroxide and organic hydroperoxides to water and alcohols, respectively. Plays a role in cell protection against oxidative stress by detoxifying peroxides and as sensor of hydrogen peroxide-mediated signaling events.</text>
</comment>
<dbReference type="EC" id="1.11.1.24" evidence="2"/>
<dbReference type="AlphaFoldDB" id="A0A6M4ISL8"/>
<evidence type="ECO:0000256" key="12">
    <source>
        <dbReference type="SAM" id="SignalP"/>
    </source>
</evidence>
<evidence type="ECO:0000313" key="14">
    <source>
        <dbReference type="EMBL" id="QJR37650.1"/>
    </source>
</evidence>
<dbReference type="PROSITE" id="PS51352">
    <property type="entry name" value="THIOREDOXIN_2"/>
    <property type="match status" value="1"/>
</dbReference>
<evidence type="ECO:0000256" key="11">
    <source>
        <dbReference type="ARBA" id="ARBA00049091"/>
    </source>
</evidence>
<reference evidence="14 15" key="1">
    <citation type="submission" date="2020-05" db="EMBL/GenBank/DDBJ databases">
        <title>Complete genome sequence of Gemmatimonas greenlandica TET16.</title>
        <authorList>
            <person name="Zeng Y."/>
        </authorList>
    </citation>
    <scope>NUCLEOTIDE SEQUENCE [LARGE SCALE GENOMIC DNA]</scope>
    <source>
        <strain evidence="14 15">TET16</strain>
    </source>
</reference>
<dbReference type="InterPro" id="IPR036249">
    <property type="entry name" value="Thioredoxin-like_sf"/>
</dbReference>
<keyword evidence="4" id="KW-0049">Antioxidant</keyword>
<dbReference type="GO" id="GO:0005737">
    <property type="term" value="C:cytoplasm"/>
    <property type="evidence" value="ECO:0007669"/>
    <property type="project" value="TreeGrafter"/>
</dbReference>
<keyword evidence="12" id="KW-0732">Signal</keyword>
<keyword evidence="3" id="KW-0575">Peroxidase</keyword>
<evidence type="ECO:0000256" key="6">
    <source>
        <dbReference type="ARBA" id="ARBA00023157"/>
    </source>
</evidence>
<evidence type="ECO:0000256" key="1">
    <source>
        <dbReference type="ARBA" id="ARBA00003330"/>
    </source>
</evidence>
<evidence type="ECO:0000259" key="13">
    <source>
        <dbReference type="PROSITE" id="PS51352"/>
    </source>
</evidence>
<keyword evidence="15" id="KW-1185">Reference proteome</keyword>
<feature type="signal peptide" evidence="12">
    <location>
        <begin position="1"/>
        <end position="43"/>
    </location>
</feature>
<dbReference type="RefSeq" id="WP_171227085.1">
    <property type="nucleotide sequence ID" value="NZ_CP053085.1"/>
</dbReference>
<proteinExistence type="inferred from homology"/>
<keyword evidence="5" id="KW-0560">Oxidoreductase</keyword>
<keyword evidence="7" id="KW-0676">Redox-active center</keyword>
<sequence>MIRALRQSARASSRAIARSLRLACVPIALSTAAALSPAHSASAQAPAMLGPVDGKDLAATDIERVAVGAMAPDFTLAKFGGGTVSLSSMRGKKNVVLVFYRGYWCPYCINQLKEMRTLLTDELKKDTEMLVVSIDDDKGTQTATTRISADGMKPDFAFLSDPDHTVIARYGIMNPAGTRRGIPHPATYVIDKKGMVQWKDIQTDYKIRPTNAAVLTAVKTLSSR</sequence>
<dbReference type="Proteomes" id="UP000500938">
    <property type="component" value="Chromosome"/>
</dbReference>
<dbReference type="InterPro" id="IPR013766">
    <property type="entry name" value="Thioredoxin_domain"/>
</dbReference>
<evidence type="ECO:0000256" key="8">
    <source>
        <dbReference type="ARBA" id="ARBA00032824"/>
    </source>
</evidence>
<organism evidence="14 15">
    <name type="scientific">Gemmatimonas groenlandica</name>
    <dbReference type="NCBI Taxonomy" id="2732249"/>
    <lineage>
        <taxon>Bacteria</taxon>
        <taxon>Pseudomonadati</taxon>
        <taxon>Gemmatimonadota</taxon>
        <taxon>Gemmatimonadia</taxon>
        <taxon>Gemmatimonadales</taxon>
        <taxon>Gemmatimonadaceae</taxon>
        <taxon>Gemmatimonas</taxon>
    </lineage>
</organism>
<protein>
    <recommendedName>
        <fullName evidence="2">thioredoxin-dependent peroxiredoxin</fullName>
        <ecNumber evidence="2">1.11.1.24</ecNumber>
    </recommendedName>
    <alternativeName>
        <fullName evidence="8">Thioredoxin peroxidase</fullName>
    </alternativeName>
    <alternativeName>
        <fullName evidence="10">Thioredoxin-dependent peroxiredoxin Bcp</fullName>
    </alternativeName>
</protein>
<dbReference type="SUPFAM" id="SSF52833">
    <property type="entry name" value="Thioredoxin-like"/>
    <property type="match status" value="1"/>
</dbReference>
<dbReference type="KEGG" id="ggr:HKW67_20060"/>
<name>A0A6M4ISL8_9BACT</name>
<evidence type="ECO:0000313" key="15">
    <source>
        <dbReference type="Proteomes" id="UP000500938"/>
    </source>
</evidence>
<evidence type="ECO:0000256" key="3">
    <source>
        <dbReference type="ARBA" id="ARBA00022559"/>
    </source>
</evidence>
<comment type="catalytic activity">
    <reaction evidence="11">
        <text>a hydroperoxide + [thioredoxin]-dithiol = an alcohol + [thioredoxin]-disulfide + H2O</text>
        <dbReference type="Rhea" id="RHEA:62620"/>
        <dbReference type="Rhea" id="RHEA-COMP:10698"/>
        <dbReference type="Rhea" id="RHEA-COMP:10700"/>
        <dbReference type="ChEBI" id="CHEBI:15377"/>
        <dbReference type="ChEBI" id="CHEBI:29950"/>
        <dbReference type="ChEBI" id="CHEBI:30879"/>
        <dbReference type="ChEBI" id="CHEBI:35924"/>
        <dbReference type="ChEBI" id="CHEBI:50058"/>
        <dbReference type="EC" id="1.11.1.24"/>
    </reaction>
</comment>
<dbReference type="InterPro" id="IPR050924">
    <property type="entry name" value="Peroxiredoxin_BCP/PrxQ"/>
</dbReference>